<dbReference type="HOGENOM" id="CLU_2388628_0_0_1"/>
<dbReference type="EMBL" id="DS636017">
    <property type="protein sequence ID" value="EEC01521.1"/>
    <property type="molecule type" value="Genomic_DNA"/>
</dbReference>
<keyword evidence="3" id="KW-1185">Reference proteome</keyword>
<organism>
    <name type="scientific">Ixodes scapularis</name>
    <name type="common">Black-legged tick</name>
    <name type="synonym">Deer tick</name>
    <dbReference type="NCBI Taxonomy" id="6945"/>
    <lineage>
        <taxon>Eukaryota</taxon>
        <taxon>Metazoa</taxon>
        <taxon>Ecdysozoa</taxon>
        <taxon>Arthropoda</taxon>
        <taxon>Chelicerata</taxon>
        <taxon>Arachnida</taxon>
        <taxon>Acari</taxon>
        <taxon>Parasitiformes</taxon>
        <taxon>Ixodida</taxon>
        <taxon>Ixodoidea</taxon>
        <taxon>Ixodidae</taxon>
        <taxon>Ixodinae</taxon>
        <taxon>Ixodes</taxon>
    </lineage>
</organism>
<reference evidence="2" key="2">
    <citation type="submission" date="2020-05" db="UniProtKB">
        <authorList>
            <consortium name="EnsemblMetazoa"/>
        </authorList>
    </citation>
    <scope>IDENTIFICATION</scope>
    <source>
        <strain evidence="2">wikel</strain>
    </source>
</reference>
<gene>
    <name evidence="1" type="ORF">IscW_ISCW000512</name>
</gene>
<dbReference type="InParanoid" id="B7P4J9"/>
<dbReference type="AlphaFoldDB" id="B7P4J9"/>
<sequence>MLHGLDLPEVLPWPDYTGTAETDHLAISPETAMKSLYGKLGEIVRIKLPGHVSKGSTSYSAPKKDVRHQGKDAYLLKDNRDYEDLPGRHRGLKN</sequence>
<dbReference type="PaxDb" id="6945-B7P4J9"/>
<evidence type="ECO:0000313" key="1">
    <source>
        <dbReference type="EMBL" id="EEC01521.1"/>
    </source>
</evidence>
<proteinExistence type="predicted"/>
<dbReference type="VEuPathDB" id="VectorBase:ISCW000512"/>
<dbReference type="VEuPathDB" id="VectorBase:ISCI000512"/>
<evidence type="ECO:0000313" key="2">
    <source>
        <dbReference type="EnsemblMetazoa" id="ISCW000512-PA"/>
    </source>
</evidence>
<protein>
    <submittedName>
        <fullName evidence="1 2">Uncharacterized protein</fullName>
    </submittedName>
</protein>
<dbReference type="EMBL" id="ABJB010415861">
    <property type="status" value="NOT_ANNOTATED_CDS"/>
    <property type="molecule type" value="Genomic_DNA"/>
</dbReference>
<evidence type="ECO:0000313" key="3">
    <source>
        <dbReference type="Proteomes" id="UP000001555"/>
    </source>
</evidence>
<accession>B7P4J9</accession>
<name>B7P4J9_IXOSC</name>
<dbReference type="Proteomes" id="UP000001555">
    <property type="component" value="Unassembled WGS sequence"/>
</dbReference>
<dbReference type="EnsemblMetazoa" id="ISCW000512-RA">
    <property type="protein sequence ID" value="ISCW000512-PA"/>
    <property type="gene ID" value="ISCW000512"/>
</dbReference>
<reference evidence="1 3" key="1">
    <citation type="submission" date="2008-03" db="EMBL/GenBank/DDBJ databases">
        <title>Annotation of Ixodes scapularis.</title>
        <authorList>
            <consortium name="Ixodes scapularis Genome Project Consortium"/>
            <person name="Caler E."/>
            <person name="Hannick L.I."/>
            <person name="Bidwell S."/>
            <person name="Joardar V."/>
            <person name="Thiagarajan M."/>
            <person name="Amedeo P."/>
            <person name="Galinsky K.J."/>
            <person name="Schobel S."/>
            <person name="Inman J."/>
            <person name="Hostetler J."/>
            <person name="Miller J."/>
            <person name="Hammond M."/>
            <person name="Megy K."/>
            <person name="Lawson D."/>
            <person name="Kodira C."/>
            <person name="Sutton G."/>
            <person name="Meyer J."/>
            <person name="Hill C.A."/>
            <person name="Birren B."/>
            <person name="Nene V."/>
            <person name="Collins F."/>
            <person name="Alarcon-Chaidez F."/>
            <person name="Wikel S."/>
            <person name="Strausberg R."/>
        </authorList>
    </citation>
    <scope>NUCLEOTIDE SEQUENCE [LARGE SCALE GENOMIC DNA]</scope>
    <source>
        <strain evidence="3">Wikel</strain>
        <strain evidence="1">Wikel colony</strain>
    </source>
</reference>